<accession>A0ABM7SYP7</accession>
<dbReference type="Proteomes" id="UP000826012">
    <property type="component" value="Chromosome"/>
</dbReference>
<gene>
    <name evidence="2" type="ORF">MTY59_53610</name>
</gene>
<dbReference type="RefSeq" id="WP_221043795.1">
    <property type="nucleotide sequence ID" value="NZ_AP024828.1"/>
</dbReference>
<name>A0ABM7SYP7_9MYCO</name>
<feature type="compositionally biased region" description="Basic and acidic residues" evidence="1">
    <location>
        <begin position="109"/>
        <end position="130"/>
    </location>
</feature>
<reference evidence="2 3" key="1">
    <citation type="submission" date="2021-07" db="EMBL/GenBank/DDBJ databases">
        <title>Complete genome sequence of nontuberculous Mycobacterium sp. TY59.</title>
        <authorList>
            <person name="Fukushima K."/>
        </authorList>
    </citation>
    <scope>NUCLEOTIDE SEQUENCE [LARGE SCALE GENOMIC DNA]</scope>
    <source>
        <strain evidence="2 3">TY59</strain>
    </source>
</reference>
<sequence>MGPVHTGEIAESVGRGDDWNPRAPEPVQSPSGEASGRRGKAISRGPLSVPLSWSTAAPRIETASLLSVAASRNATARHTAAIPMASTFLKGLMAMLAGPGAVTAATRSPDYHKSDGENAEVRHAETRVQDDATAEADGAAVDSASTSAPILGGEPSQTNDAHGQGALARAVARAAANTTVRNAGPAIGIRILQGQTVTLPYGSTIALAEGTSMLVNSGSITVEGAGTCVMNVPVTINDGSTVTTLGRCYAGGAVIPSNTRLHAGSYGPFTLTQYRRAKVEIELFSGSATTGAGPHVGEVITPAHRTATATVGAEGATITNTEGAITVTTRRYPQLGYCNGASSSGRVRA</sequence>
<feature type="region of interest" description="Disordered" evidence="1">
    <location>
        <begin position="1"/>
        <end position="50"/>
    </location>
</feature>
<evidence type="ECO:0000256" key="1">
    <source>
        <dbReference type="SAM" id="MobiDB-lite"/>
    </source>
</evidence>
<feature type="region of interest" description="Disordered" evidence="1">
    <location>
        <begin position="106"/>
        <end position="163"/>
    </location>
</feature>
<protein>
    <submittedName>
        <fullName evidence="2">Uncharacterized protein</fullName>
    </submittedName>
</protein>
<proteinExistence type="predicted"/>
<evidence type="ECO:0000313" key="3">
    <source>
        <dbReference type="Proteomes" id="UP000826012"/>
    </source>
</evidence>
<organism evidence="2 3">
    <name type="scientific">Mycobacterium senriense</name>
    <dbReference type="NCBI Taxonomy" id="2775496"/>
    <lineage>
        <taxon>Bacteria</taxon>
        <taxon>Bacillati</taxon>
        <taxon>Actinomycetota</taxon>
        <taxon>Actinomycetes</taxon>
        <taxon>Mycobacteriales</taxon>
        <taxon>Mycobacteriaceae</taxon>
        <taxon>Mycobacterium</taxon>
        <taxon>Mycobacterium avium complex (MAC)</taxon>
    </lineage>
</organism>
<keyword evidence="3" id="KW-1185">Reference proteome</keyword>
<evidence type="ECO:0000313" key="2">
    <source>
        <dbReference type="EMBL" id="BCZ25506.1"/>
    </source>
</evidence>
<reference evidence="2 3" key="2">
    <citation type="submission" date="2021-07" db="EMBL/GenBank/DDBJ databases">
        <authorList>
            <person name="Matsumoto Y."/>
            <person name="Motooka D."/>
            <person name="Nakamura S."/>
        </authorList>
    </citation>
    <scope>NUCLEOTIDE SEQUENCE [LARGE SCALE GENOMIC DNA]</scope>
    <source>
        <strain evidence="2 3">TY59</strain>
    </source>
</reference>
<dbReference type="EMBL" id="AP024828">
    <property type="protein sequence ID" value="BCZ25506.1"/>
    <property type="molecule type" value="Genomic_DNA"/>
</dbReference>